<keyword evidence="1" id="KW-0812">Transmembrane</keyword>
<evidence type="ECO:0000313" key="3">
    <source>
        <dbReference type="Proteomes" id="UP000009080"/>
    </source>
</evidence>
<evidence type="ECO:0000256" key="1">
    <source>
        <dbReference type="SAM" id="Phobius"/>
    </source>
</evidence>
<evidence type="ECO:0000313" key="2">
    <source>
        <dbReference type="EMBL" id="ACR10984.1"/>
    </source>
</evidence>
<dbReference type="EMBL" id="CP001614">
    <property type="protein sequence ID" value="ACR10984.1"/>
    <property type="molecule type" value="Genomic_DNA"/>
</dbReference>
<dbReference type="HOGENOM" id="CLU_1824394_0_0_6"/>
<proteinExistence type="predicted"/>
<dbReference type="OrthoDB" id="9922832at2"/>
<keyword evidence="1" id="KW-0472">Membrane</keyword>
<dbReference type="Proteomes" id="UP000009080">
    <property type="component" value="Chromosome"/>
</dbReference>
<name>C5BJ71_TERTT</name>
<keyword evidence="3" id="KW-1185">Reference proteome</keyword>
<gene>
    <name evidence="2" type="ordered locus">TERTU_4484</name>
</gene>
<feature type="transmembrane region" description="Helical" evidence="1">
    <location>
        <begin position="85"/>
        <end position="105"/>
    </location>
</feature>
<feature type="transmembrane region" description="Helical" evidence="1">
    <location>
        <begin position="43"/>
        <end position="64"/>
    </location>
</feature>
<dbReference type="AlphaFoldDB" id="C5BJ71"/>
<feature type="transmembrane region" description="Helical" evidence="1">
    <location>
        <begin position="117"/>
        <end position="135"/>
    </location>
</feature>
<protein>
    <submittedName>
        <fullName evidence="2">Uncharacterized protein</fullName>
    </submittedName>
</protein>
<reference evidence="2 3" key="1">
    <citation type="journal article" date="2009" name="PLoS ONE">
        <title>The complete genome of Teredinibacter turnerae T7901: an intracellular endosymbiont of marine wood-boring bivalves (shipworms).</title>
        <authorList>
            <person name="Yang J.C."/>
            <person name="Madupu R."/>
            <person name="Durkin A.S."/>
            <person name="Ekborg N.A."/>
            <person name="Pedamallu C.S."/>
            <person name="Hostetler J.B."/>
            <person name="Radune D."/>
            <person name="Toms B.S."/>
            <person name="Henrissat B."/>
            <person name="Coutinho P.M."/>
            <person name="Schwarz S."/>
            <person name="Field L."/>
            <person name="Trindade-Silva A.E."/>
            <person name="Soares C.A.G."/>
            <person name="Elshahawi S."/>
            <person name="Hanora A."/>
            <person name="Schmidt E.W."/>
            <person name="Haygood M.G."/>
            <person name="Posfai J."/>
            <person name="Benner J."/>
            <person name="Madinger C."/>
            <person name="Nove J."/>
            <person name="Anton B."/>
            <person name="Chaudhary K."/>
            <person name="Foster J."/>
            <person name="Holman A."/>
            <person name="Kumar S."/>
            <person name="Lessard P.A."/>
            <person name="Luyten Y.A."/>
            <person name="Slatko B."/>
            <person name="Wood N."/>
            <person name="Wu B."/>
            <person name="Teplitski M."/>
            <person name="Mougous J.D."/>
            <person name="Ward N."/>
            <person name="Eisen J.A."/>
            <person name="Badger J.H."/>
            <person name="Distel D.L."/>
        </authorList>
    </citation>
    <scope>NUCLEOTIDE SEQUENCE [LARGE SCALE GENOMIC DNA]</scope>
    <source>
        <strain evidence="3">ATCC 39867 / T7901</strain>
    </source>
</reference>
<feature type="transmembrane region" description="Helical" evidence="1">
    <location>
        <begin position="17"/>
        <end position="37"/>
    </location>
</feature>
<organism evidence="2 3">
    <name type="scientific">Teredinibacter turnerae (strain ATCC 39867 / T7901)</name>
    <dbReference type="NCBI Taxonomy" id="377629"/>
    <lineage>
        <taxon>Bacteria</taxon>
        <taxon>Pseudomonadati</taxon>
        <taxon>Pseudomonadota</taxon>
        <taxon>Gammaproteobacteria</taxon>
        <taxon>Cellvibrionales</taxon>
        <taxon>Cellvibrionaceae</taxon>
        <taxon>Teredinibacter</taxon>
    </lineage>
</organism>
<sequence>MYTRLIGIILENNRPELLGAALVVIYGGTYIVGYYLLQLIATLIGWVVSINFYMLNIFIGCIGVGELCRGLAKTAIRCKSWKYDLICTAIAGAFCVGTFWVLMVFKWSHNTFNQVPLAALAGATFYLVLAGTLALEGRKKF</sequence>
<accession>C5BJ71</accession>
<dbReference type="KEGG" id="ttu:TERTU_4484"/>
<keyword evidence="1" id="KW-1133">Transmembrane helix</keyword>
<dbReference type="RefSeq" id="WP_015817096.1">
    <property type="nucleotide sequence ID" value="NC_012997.1"/>
</dbReference>